<dbReference type="EMBL" id="JAEHOE010000104">
    <property type="protein sequence ID" value="KAG2486949.1"/>
    <property type="molecule type" value="Genomic_DNA"/>
</dbReference>
<evidence type="ECO:0000256" key="2">
    <source>
        <dbReference type="SAM" id="Phobius"/>
    </source>
</evidence>
<comment type="caution">
    <text evidence="3">The sequence shown here is derived from an EMBL/GenBank/DDBJ whole genome shotgun (WGS) entry which is preliminary data.</text>
</comment>
<feature type="compositionally biased region" description="Low complexity" evidence="1">
    <location>
        <begin position="356"/>
        <end position="366"/>
    </location>
</feature>
<dbReference type="Proteomes" id="UP000612055">
    <property type="component" value="Unassembled WGS sequence"/>
</dbReference>
<accession>A0A835XW85</accession>
<reference evidence="3" key="1">
    <citation type="journal article" date="2020" name="bioRxiv">
        <title>Comparative genomics of Chlamydomonas.</title>
        <authorList>
            <person name="Craig R.J."/>
            <person name="Hasan A.R."/>
            <person name="Ness R.W."/>
            <person name="Keightley P.D."/>
        </authorList>
    </citation>
    <scope>NUCLEOTIDE SEQUENCE</scope>
    <source>
        <strain evidence="3">CCAP 11/70</strain>
    </source>
</reference>
<gene>
    <name evidence="3" type="ORF">HYH03_014446</name>
</gene>
<evidence type="ECO:0000313" key="3">
    <source>
        <dbReference type="EMBL" id="KAG2486949.1"/>
    </source>
</evidence>
<keyword evidence="4" id="KW-1185">Reference proteome</keyword>
<feature type="region of interest" description="Disordered" evidence="1">
    <location>
        <begin position="353"/>
        <end position="384"/>
    </location>
</feature>
<protein>
    <submittedName>
        <fullName evidence="3">Uncharacterized protein</fullName>
    </submittedName>
</protein>
<feature type="compositionally biased region" description="Polar residues" evidence="1">
    <location>
        <begin position="214"/>
        <end position="225"/>
    </location>
</feature>
<feature type="compositionally biased region" description="Pro residues" evidence="1">
    <location>
        <begin position="226"/>
        <end position="239"/>
    </location>
</feature>
<evidence type="ECO:0000313" key="4">
    <source>
        <dbReference type="Proteomes" id="UP000612055"/>
    </source>
</evidence>
<proteinExistence type="predicted"/>
<dbReference type="AlphaFoldDB" id="A0A835XW85"/>
<sequence>MAHKSDKRSGGFAPSPRLLRRLAETSVSAAQTGLQELLLVADRLGDTLGRQAVPGGGFVVAGDNGVFVSAGALAAAPPGGSTSLSLSAGPGAVASAGGTSSGHRRRRLLAVATDATADLTLSASAAASATGWGLDLTYSTSGQAALNTALAGLIPSGGRLLEGLAALTWNAGSGASATPPALDGTSSYITLRLPAPGYSADRPTGCLQYDATAGTLTGSQGRDSTPSPPRPPPAPPAPVPRAVVLTMSFRMNVSQLATSADILEFRLVLQAAIANALQIPTSAVDLTSVDTTSLSNGVAAVVQLVLPPVSPGTDSLVAELQAKPMETLSPSFINTYGVTAAVVEAGAVSPRPFTEAGTSPALSPTPTSTPSPAPAPSGGDDDKGIPEGAIVGAVWGGMVFLVLLTAIWAVWYTRRHQPRLNFICQPGPYHPEE</sequence>
<feature type="region of interest" description="Disordered" evidence="1">
    <location>
        <begin position="214"/>
        <end position="239"/>
    </location>
</feature>
<feature type="transmembrane region" description="Helical" evidence="2">
    <location>
        <begin position="389"/>
        <end position="411"/>
    </location>
</feature>
<keyword evidence="2" id="KW-1133">Transmembrane helix</keyword>
<keyword evidence="2" id="KW-0472">Membrane</keyword>
<evidence type="ECO:0000256" key="1">
    <source>
        <dbReference type="SAM" id="MobiDB-lite"/>
    </source>
</evidence>
<keyword evidence="2" id="KW-0812">Transmembrane</keyword>
<organism evidence="3 4">
    <name type="scientific">Edaphochlamys debaryana</name>
    <dbReference type="NCBI Taxonomy" id="47281"/>
    <lineage>
        <taxon>Eukaryota</taxon>
        <taxon>Viridiplantae</taxon>
        <taxon>Chlorophyta</taxon>
        <taxon>core chlorophytes</taxon>
        <taxon>Chlorophyceae</taxon>
        <taxon>CS clade</taxon>
        <taxon>Chlamydomonadales</taxon>
        <taxon>Chlamydomonadales incertae sedis</taxon>
        <taxon>Edaphochlamys</taxon>
    </lineage>
</organism>
<name>A0A835XW85_9CHLO</name>